<feature type="region of interest" description="Disordered" evidence="1">
    <location>
        <begin position="61"/>
        <end position="83"/>
    </location>
</feature>
<feature type="signal peptide" evidence="2">
    <location>
        <begin position="1"/>
        <end position="18"/>
    </location>
</feature>
<dbReference type="AlphaFoldDB" id="A0AAX6H323"/>
<reference evidence="3" key="1">
    <citation type="journal article" date="2023" name="GigaByte">
        <title>Genome assembly of the bearded iris, Iris pallida Lam.</title>
        <authorList>
            <person name="Bruccoleri R.E."/>
            <person name="Oakeley E.J."/>
            <person name="Faust A.M.E."/>
            <person name="Altorfer M."/>
            <person name="Dessus-Babus S."/>
            <person name="Burckhardt D."/>
            <person name="Oertli M."/>
            <person name="Naumann U."/>
            <person name="Petersen F."/>
            <person name="Wong J."/>
        </authorList>
    </citation>
    <scope>NUCLEOTIDE SEQUENCE</scope>
    <source>
        <strain evidence="3">GSM-AAB239-AS_SAM_17_03QT</strain>
    </source>
</reference>
<feature type="compositionally biased region" description="Pro residues" evidence="1">
    <location>
        <begin position="23"/>
        <end position="33"/>
    </location>
</feature>
<keyword evidence="4" id="KW-1185">Reference proteome</keyword>
<evidence type="ECO:0000313" key="3">
    <source>
        <dbReference type="EMBL" id="KAJ6835419.1"/>
    </source>
</evidence>
<evidence type="ECO:0000256" key="1">
    <source>
        <dbReference type="SAM" id="MobiDB-lite"/>
    </source>
</evidence>
<sequence>MLLSSIFFLSLPSHSSFHQNPSSSPPPREPPLLMPLNRTSCLEDSSPFASSTTILFPLPCQTLTPMPPPPLPPLPPPSSFHPL</sequence>
<evidence type="ECO:0000256" key="2">
    <source>
        <dbReference type="SAM" id="SignalP"/>
    </source>
</evidence>
<feature type="compositionally biased region" description="Low complexity" evidence="1">
    <location>
        <begin position="13"/>
        <end position="22"/>
    </location>
</feature>
<feature type="region of interest" description="Disordered" evidence="1">
    <location>
        <begin position="13"/>
        <end position="38"/>
    </location>
</feature>
<reference evidence="3" key="2">
    <citation type="submission" date="2023-04" db="EMBL/GenBank/DDBJ databases">
        <authorList>
            <person name="Bruccoleri R.E."/>
            <person name="Oakeley E.J."/>
            <person name="Faust A.-M."/>
            <person name="Dessus-Babus S."/>
            <person name="Altorfer M."/>
            <person name="Burckhardt D."/>
            <person name="Oertli M."/>
            <person name="Naumann U."/>
            <person name="Petersen F."/>
            <person name="Wong J."/>
        </authorList>
    </citation>
    <scope>NUCLEOTIDE SEQUENCE</scope>
    <source>
        <strain evidence="3">GSM-AAB239-AS_SAM_17_03QT</strain>
        <tissue evidence="3">Leaf</tissue>
    </source>
</reference>
<dbReference type="Proteomes" id="UP001140949">
    <property type="component" value="Unassembled WGS sequence"/>
</dbReference>
<organism evidence="3 4">
    <name type="scientific">Iris pallida</name>
    <name type="common">Sweet iris</name>
    <dbReference type="NCBI Taxonomy" id="29817"/>
    <lineage>
        <taxon>Eukaryota</taxon>
        <taxon>Viridiplantae</taxon>
        <taxon>Streptophyta</taxon>
        <taxon>Embryophyta</taxon>
        <taxon>Tracheophyta</taxon>
        <taxon>Spermatophyta</taxon>
        <taxon>Magnoliopsida</taxon>
        <taxon>Liliopsida</taxon>
        <taxon>Asparagales</taxon>
        <taxon>Iridaceae</taxon>
        <taxon>Iridoideae</taxon>
        <taxon>Irideae</taxon>
        <taxon>Iris</taxon>
    </lineage>
</organism>
<accession>A0AAX6H323</accession>
<feature type="compositionally biased region" description="Pro residues" evidence="1">
    <location>
        <begin position="65"/>
        <end position="83"/>
    </location>
</feature>
<name>A0AAX6H323_IRIPA</name>
<evidence type="ECO:0000313" key="4">
    <source>
        <dbReference type="Proteomes" id="UP001140949"/>
    </source>
</evidence>
<gene>
    <name evidence="3" type="ORF">M6B38_332230</name>
</gene>
<dbReference type="EMBL" id="JANAVB010013399">
    <property type="protein sequence ID" value="KAJ6835419.1"/>
    <property type="molecule type" value="Genomic_DNA"/>
</dbReference>
<protein>
    <submittedName>
        <fullName evidence="3">Uncharacterized protein</fullName>
    </submittedName>
</protein>
<feature type="chain" id="PRO_5043825385" evidence="2">
    <location>
        <begin position="19"/>
        <end position="83"/>
    </location>
</feature>
<comment type="caution">
    <text evidence="3">The sequence shown here is derived from an EMBL/GenBank/DDBJ whole genome shotgun (WGS) entry which is preliminary data.</text>
</comment>
<proteinExistence type="predicted"/>
<keyword evidence="2" id="KW-0732">Signal</keyword>